<dbReference type="Proteomes" id="UP000578819">
    <property type="component" value="Unassembled WGS sequence"/>
</dbReference>
<gene>
    <name evidence="4" type="ORF">FHR38_003918</name>
</gene>
<dbReference type="InterPro" id="IPR009061">
    <property type="entry name" value="DNA-bd_dom_put_sf"/>
</dbReference>
<name>A0A7W7WQM8_9ACTN</name>
<dbReference type="AlphaFoldDB" id="A0A7W7WQM8"/>
<dbReference type="GO" id="GO:0003700">
    <property type="term" value="F:DNA-binding transcription factor activity"/>
    <property type="evidence" value="ECO:0007669"/>
    <property type="project" value="InterPro"/>
</dbReference>
<dbReference type="CDD" id="cd01107">
    <property type="entry name" value="HTH_BmrR"/>
    <property type="match status" value="1"/>
</dbReference>
<dbReference type="Pfam" id="PF13411">
    <property type="entry name" value="MerR_1"/>
    <property type="match status" value="1"/>
</dbReference>
<evidence type="ECO:0000256" key="2">
    <source>
        <dbReference type="SAM" id="Coils"/>
    </source>
</evidence>
<accession>A0A7W7WQM8</accession>
<keyword evidence="1 4" id="KW-0238">DNA-binding</keyword>
<evidence type="ECO:0000259" key="3">
    <source>
        <dbReference type="PROSITE" id="PS50937"/>
    </source>
</evidence>
<dbReference type="Pfam" id="PF06445">
    <property type="entry name" value="GyrI-like"/>
    <property type="match status" value="1"/>
</dbReference>
<dbReference type="InterPro" id="IPR000551">
    <property type="entry name" value="MerR-type_HTH_dom"/>
</dbReference>
<comment type="caution">
    <text evidence="4">The sequence shown here is derived from an EMBL/GenBank/DDBJ whole genome shotgun (WGS) entry which is preliminary data.</text>
</comment>
<evidence type="ECO:0000313" key="5">
    <source>
        <dbReference type="Proteomes" id="UP000578819"/>
    </source>
</evidence>
<dbReference type="InterPro" id="IPR011256">
    <property type="entry name" value="Reg_factor_effector_dom_sf"/>
</dbReference>
<dbReference type="PANTHER" id="PTHR30204:SF97">
    <property type="entry name" value="MERR FAMILY REGULATORY PROTEIN"/>
    <property type="match status" value="1"/>
</dbReference>
<dbReference type="SMART" id="SM00422">
    <property type="entry name" value="HTH_MERR"/>
    <property type="match status" value="1"/>
</dbReference>
<dbReference type="Gene3D" id="1.10.1660.10">
    <property type="match status" value="1"/>
</dbReference>
<dbReference type="EMBL" id="JACHJW010000001">
    <property type="protein sequence ID" value="MBB4960185.1"/>
    <property type="molecule type" value="Genomic_DNA"/>
</dbReference>
<dbReference type="PROSITE" id="PS00552">
    <property type="entry name" value="HTH_MERR_1"/>
    <property type="match status" value="1"/>
</dbReference>
<dbReference type="SUPFAM" id="SSF55136">
    <property type="entry name" value="Probable bacterial effector-binding domain"/>
    <property type="match status" value="1"/>
</dbReference>
<dbReference type="RefSeq" id="WP_184535999.1">
    <property type="nucleotide sequence ID" value="NZ_JACHJW010000001.1"/>
</dbReference>
<dbReference type="SMART" id="SM00871">
    <property type="entry name" value="AraC_E_bind"/>
    <property type="match status" value="1"/>
</dbReference>
<dbReference type="PROSITE" id="PS50937">
    <property type="entry name" value="HTH_MERR_2"/>
    <property type="match status" value="1"/>
</dbReference>
<evidence type="ECO:0000256" key="1">
    <source>
        <dbReference type="ARBA" id="ARBA00023125"/>
    </source>
</evidence>
<protein>
    <submittedName>
        <fullName evidence="4">DNA-binding transcriptional MerR regulator</fullName>
    </submittedName>
</protein>
<dbReference type="InterPro" id="IPR010499">
    <property type="entry name" value="AraC_E-bd"/>
</dbReference>
<dbReference type="InterPro" id="IPR047057">
    <property type="entry name" value="MerR_fam"/>
</dbReference>
<reference evidence="4 5" key="1">
    <citation type="submission" date="2020-08" db="EMBL/GenBank/DDBJ databases">
        <title>Sequencing the genomes of 1000 actinobacteria strains.</title>
        <authorList>
            <person name="Klenk H.-P."/>
        </authorList>
    </citation>
    <scope>NUCLEOTIDE SEQUENCE [LARGE SCALE GENOMIC DNA]</scope>
    <source>
        <strain evidence="4 5">DSM 45886</strain>
    </source>
</reference>
<evidence type="ECO:0000313" key="4">
    <source>
        <dbReference type="EMBL" id="MBB4960185.1"/>
    </source>
</evidence>
<keyword evidence="2" id="KW-0175">Coiled coil</keyword>
<dbReference type="SUPFAM" id="SSF46955">
    <property type="entry name" value="Putative DNA-binding domain"/>
    <property type="match status" value="1"/>
</dbReference>
<dbReference type="InterPro" id="IPR029442">
    <property type="entry name" value="GyrI-like"/>
</dbReference>
<feature type="coiled-coil region" evidence="2">
    <location>
        <begin position="81"/>
        <end position="108"/>
    </location>
</feature>
<dbReference type="Gene3D" id="3.20.80.10">
    <property type="entry name" value="Regulatory factor, effector binding domain"/>
    <property type="match status" value="1"/>
</dbReference>
<sequence length="266" mass="29310">MPEELLPIGRFARMCRLSVKQLRHYDDVGLLPPAHVDPVTGYRYYRRDQVRDALAVALLRTLDVPLAAITQTLRGDGSAQTAALRAERDRLEARLVRQRNTLQALERLLRDGLLRQEVGLTREPPRRLLVVQTVCAVDEIGTAVAGCMTQLSSVLPGLPWTPPMWGLFPVDVDGRLRIAVGVESAADPVGGMTVEHLSGGLAAVATHVGPYEHLTLTYQAIFAWIHERGLRPHGPVREAYLADPTTSDPAQLATRIVIPIEDEDEC</sequence>
<dbReference type="PANTHER" id="PTHR30204">
    <property type="entry name" value="REDOX-CYCLING DRUG-SENSING TRANSCRIPTIONAL ACTIVATOR SOXR"/>
    <property type="match status" value="1"/>
</dbReference>
<organism evidence="4 5">
    <name type="scientific">Micromonospora polyrhachis</name>
    <dbReference type="NCBI Taxonomy" id="1282883"/>
    <lineage>
        <taxon>Bacteria</taxon>
        <taxon>Bacillati</taxon>
        <taxon>Actinomycetota</taxon>
        <taxon>Actinomycetes</taxon>
        <taxon>Micromonosporales</taxon>
        <taxon>Micromonosporaceae</taxon>
        <taxon>Micromonospora</taxon>
    </lineage>
</organism>
<dbReference type="GO" id="GO:0003677">
    <property type="term" value="F:DNA binding"/>
    <property type="evidence" value="ECO:0007669"/>
    <property type="project" value="UniProtKB-KW"/>
</dbReference>
<feature type="domain" description="HTH merR-type" evidence="3">
    <location>
        <begin position="5"/>
        <end position="75"/>
    </location>
</feature>
<proteinExistence type="predicted"/>
<keyword evidence="5" id="KW-1185">Reference proteome</keyword>